<evidence type="ECO:0000313" key="4">
    <source>
        <dbReference type="Proteomes" id="UP000799779"/>
    </source>
</evidence>
<accession>A0A6A5VUD3</accession>
<feature type="transmembrane region" description="Helical" evidence="2">
    <location>
        <begin position="160"/>
        <end position="183"/>
    </location>
</feature>
<name>A0A6A5VUD3_9PLEO</name>
<dbReference type="Proteomes" id="UP000799779">
    <property type="component" value="Unassembled WGS sequence"/>
</dbReference>
<evidence type="ECO:0000256" key="2">
    <source>
        <dbReference type="SAM" id="Phobius"/>
    </source>
</evidence>
<protein>
    <submittedName>
        <fullName evidence="3">Uncharacterized protein</fullName>
    </submittedName>
</protein>
<sequence length="192" mass="21774">MGVAVSHTTLASISLASTIIGFTLGTFFNILWASFTTLYAAPDEINDYMTNLTQGLLEERRHLKKMRKRMSSERRNGDRSGGNSRSRSGKEAPFRSLTRGRRRRLKSAMHFDRDLQAFRSLGDGASLRTMRIAVRDVIKQLRGIEYPFLKSDSKPRIRRVGVQTHIIVESMIVIMAMAMAMGWEDGEMKKTS</sequence>
<organism evidence="3 4">
    <name type="scientific">Amniculicola lignicola CBS 123094</name>
    <dbReference type="NCBI Taxonomy" id="1392246"/>
    <lineage>
        <taxon>Eukaryota</taxon>
        <taxon>Fungi</taxon>
        <taxon>Dikarya</taxon>
        <taxon>Ascomycota</taxon>
        <taxon>Pezizomycotina</taxon>
        <taxon>Dothideomycetes</taxon>
        <taxon>Pleosporomycetidae</taxon>
        <taxon>Pleosporales</taxon>
        <taxon>Amniculicolaceae</taxon>
        <taxon>Amniculicola</taxon>
    </lineage>
</organism>
<evidence type="ECO:0000313" key="3">
    <source>
        <dbReference type="EMBL" id="KAF1993402.1"/>
    </source>
</evidence>
<reference evidence="3" key="1">
    <citation type="journal article" date="2020" name="Stud. Mycol.">
        <title>101 Dothideomycetes genomes: a test case for predicting lifestyles and emergence of pathogens.</title>
        <authorList>
            <person name="Haridas S."/>
            <person name="Albert R."/>
            <person name="Binder M."/>
            <person name="Bloem J."/>
            <person name="Labutti K."/>
            <person name="Salamov A."/>
            <person name="Andreopoulos B."/>
            <person name="Baker S."/>
            <person name="Barry K."/>
            <person name="Bills G."/>
            <person name="Bluhm B."/>
            <person name="Cannon C."/>
            <person name="Castanera R."/>
            <person name="Culley D."/>
            <person name="Daum C."/>
            <person name="Ezra D."/>
            <person name="Gonzalez J."/>
            <person name="Henrissat B."/>
            <person name="Kuo A."/>
            <person name="Liang C."/>
            <person name="Lipzen A."/>
            <person name="Lutzoni F."/>
            <person name="Magnuson J."/>
            <person name="Mondo S."/>
            <person name="Nolan M."/>
            <person name="Ohm R."/>
            <person name="Pangilinan J."/>
            <person name="Park H.-J."/>
            <person name="Ramirez L."/>
            <person name="Alfaro M."/>
            <person name="Sun H."/>
            <person name="Tritt A."/>
            <person name="Yoshinaga Y."/>
            <person name="Zwiers L.-H."/>
            <person name="Turgeon B."/>
            <person name="Goodwin S."/>
            <person name="Spatafora J."/>
            <person name="Crous P."/>
            <person name="Grigoriev I."/>
        </authorList>
    </citation>
    <scope>NUCLEOTIDE SEQUENCE</scope>
    <source>
        <strain evidence="3">CBS 123094</strain>
    </source>
</reference>
<dbReference type="EMBL" id="ML977706">
    <property type="protein sequence ID" value="KAF1993402.1"/>
    <property type="molecule type" value="Genomic_DNA"/>
</dbReference>
<keyword evidence="4" id="KW-1185">Reference proteome</keyword>
<keyword evidence="2" id="KW-0812">Transmembrane</keyword>
<evidence type="ECO:0000256" key="1">
    <source>
        <dbReference type="SAM" id="MobiDB-lite"/>
    </source>
</evidence>
<feature type="transmembrane region" description="Helical" evidence="2">
    <location>
        <begin position="12"/>
        <end position="32"/>
    </location>
</feature>
<dbReference type="AlphaFoldDB" id="A0A6A5VUD3"/>
<proteinExistence type="predicted"/>
<gene>
    <name evidence="3" type="ORF">P154DRAFT_589680</name>
</gene>
<keyword evidence="2" id="KW-0472">Membrane</keyword>
<feature type="region of interest" description="Disordered" evidence="1">
    <location>
        <begin position="64"/>
        <end position="101"/>
    </location>
</feature>
<dbReference type="OrthoDB" id="4148767at2759"/>
<keyword evidence="2" id="KW-1133">Transmembrane helix</keyword>